<accession>W7QVB7</accession>
<evidence type="ECO:0000313" key="1">
    <source>
        <dbReference type="EMBL" id="EWH11653.1"/>
    </source>
</evidence>
<dbReference type="InterPro" id="IPR040632">
    <property type="entry name" value="Sulfotransfer_4"/>
</dbReference>
<sequence length="228" mass="25962">MSIDSNLSQAKVFVVGLPRTATTSLCVAMLELGFKTAHTAFTQDAFTQAQVIADAPIFADFVKLSQVYPEAKFIYLQRELSAWLPSIQQLLRRMHKNIVRPDGGFNPHLKRVYQQVFQPFNIKNIDDVMFLAQCYQQHQLNVEAWFSNQPSRLLKLDVANPGSFDALVEFLQQHQLLPMNQLISNKAFKPINIAGKVTAWQQISHPNKVESTRFGKVDKLAFLTDDLR</sequence>
<protein>
    <recommendedName>
        <fullName evidence="3">Sulfotransferase family protein</fullName>
    </recommendedName>
</protein>
<name>W7QVB7_9ALTE</name>
<dbReference type="Gene3D" id="3.40.50.300">
    <property type="entry name" value="P-loop containing nucleotide triphosphate hydrolases"/>
    <property type="match status" value="1"/>
</dbReference>
<dbReference type="InterPro" id="IPR027417">
    <property type="entry name" value="P-loop_NTPase"/>
</dbReference>
<dbReference type="Pfam" id="PF17784">
    <property type="entry name" value="Sulfotransfer_4"/>
    <property type="match status" value="2"/>
</dbReference>
<dbReference type="RefSeq" id="WP_035013060.1">
    <property type="nucleotide sequence ID" value="NZ_ARZY01000003.1"/>
</dbReference>
<keyword evidence="2" id="KW-1185">Reference proteome</keyword>
<evidence type="ECO:0000313" key="2">
    <source>
        <dbReference type="Proteomes" id="UP000019276"/>
    </source>
</evidence>
<dbReference type="STRING" id="1328313.DS2_02470"/>
<dbReference type="Proteomes" id="UP000019276">
    <property type="component" value="Unassembled WGS sequence"/>
</dbReference>
<dbReference type="OrthoDB" id="7855297at2"/>
<evidence type="ECO:0008006" key="3">
    <source>
        <dbReference type="Google" id="ProtNLM"/>
    </source>
</evidence>
<dbReference type="EMBL" id="ARZY01000003">
    <property type="protein sequence ID" value="EWH11653.1"/>
    <property type="molecule type" value="Genomic_DNA"/>
</dbReference>
<reference evidence="1 2" key="1">
    <citation type="journal article" date="2014" name="Genome Announc.">
        <title>Draft Genome Sequence of the Agar-Degrading Bacterium Catenovulum sp. Strain DS-2, Isolated from Intestines of Haliotis diversicolor.</title>
        <authorList>
            <person name="Shan D."/>
            <person name="Li X."/>
            <person name="Gu Z."/>
            <person name="Wei G."/>
            <person name="Gao Z."/>
            <person name="Shao Z."/>
        </authorList>
    </citation>
    <scope>NUCLEOTIDE SEQUENCE [LARGE SCALE GENOMIC DNA]</scope>
    <source>
        <strain evidence="1 2">DS-2</strain>
    </source>
</reference>
<dbReference type="PATRIC" id="fig|1328313.3.peg.515"/>
<proteinExistence type="predicted"/>
<organism evidence="1 2">
    <name type="scientific">Catenovulum agarivorans DS-2</name>
    <dbReference type="NCBI Taxonomy" id="1328313"/>
    <lineage>
        <taxon>Bacteria</taxon>
        <taxon>Pseudomonadati</taxon>
        <taxon>Pseudomonadota</taxon>
        <taxon>Gammaproteobacteria</taxon>
        <taxon>Alteromonadales</taxon>
        <taxon>Alteromonadaceae</taxon>
        <taxon>Catenovulum</taxon>
    </lineage>
</organism>
<dbReference type="eggNOG" id="COG1216">
    <property type="taxonomic scope" value="Bacteria"/>
</dbReference>
<dbReference type="PANTHER" id="PTHR36978:SF4">
    <property type="entry name" value="P-LOOP CONTAINING NUCLEOSIDE TRIPHOSPHATE HYDROLASE PROTEIN"/>
    <property type="match status" value="1"/>
</dbReference>
<comment type="caution">
    <text evidence="1">The sequence shown here is derived from an EMBL/GenBank/DDBJ whole genome shotgun (WGS) entry which is preliminary data.</text>
</comment>
<gene>
    <name evidence="1" type="ORF">DS2_02470</name>
</gene>
<dbReference type="SUPFAM" id="SSF52540">
    <property type="entry name" value="P-loop containing nucleoside triphosphate hydrolases"/>
    <property type="match status" value="1"/>
</dbReference>
<dbReference type="PANTHER" id="PTHR36978">
    <property type="entry name" value="P-LOOP CONTAINING NUCLEOTIDE TRIPHOSPHATE HYDROLASE"/>
    <property type="match status" value="1"/>
</dbReference>
<dbReference type="AlphaFoldDB" id="W7QVB7"/>